<proteinExistence type="predicted"/>
<organism evidence="1 2">
    <name type="scientific">Pseudomonas caspiana</name>
    <dbReference type="NCBI Taxonomy" id="1451454"/>
    <lineage>
        <taxon>Bacteria</taxon>
        <taxon>Pseudomonadati</taxon>
        <taxon>Pseudomonadota</taxon>
        <taxon>Gammaproteobacteria</taxon>
        <taxon>Pseudomonadales</taxon>
        <taxon>Pseudomonadaceae</taxon>
        <taxon>Pseudomonas</taxon>
    </lineage>
</organism>
<reference evidence="1 2" key="1">
    <citation type="journal article" date="2017" name="Syst. Appl. Microbiol.">
        <title>Pseudomonas caspiana sp. nov., a citrus pathogen in the Pseudomonas syringae phylogenetic group.</title>
        <authorList>
            <person name="Busquets A."/>
            <person name="Gomila M."/>
            <person name="Beiki F."/>
            <person name="Mulet M."/>
            <person name="Rahimian H."/>
            <person name="Garcia-Valdes E."/>
            <person name="Lalucat J."/>
        </authorList>
    </citation>
    <scope>NUCLEOTIDE SEQUENCE [LARGE SCALE GENOMIC DNA]</scope>
    <source>
        <strain evidence="1 2">FBF102</strain>
    </source>
</reference>
<dbReference type="RefSeq" id="WP_087266534.1">
    <property type="nucleotide sequence ID" value="NZ_JBJGBV010000009.1"/>
</dbReference>
<evidence type="ECO:0008006" key="3">
    <source>
        <dbReference type="Google" id="ProtNLM"/>
    </source>
</evidence>
<dbReference type="Proteomes" id="UP000195440">
    <property type="component" value="Unassembled WGS sequence"/>
</dbReference>
<dbReference type="EMBL" id="LOHF01000007">
    <property type="protein sequence ID" value="OUM73891.1"/>
    <property type="molecule type" value="Genomic_DNA"/>
</dbReference>
<gene>
    <name evidence="1" type="ORF">AUC60_10585</name>
</gene>
<dbReference type="OrthoDB" id="8638151at2"/>
<sequence length="128" mass="13982">MKLLGVVLMGVMLSGCTNSPLGNLLYNQRFQTTEDVLASWVGSSADDLVMSWGTPKNSYKMADGSSMLSYEYLWLAGAGGYNPRYVWCVQRFLVEGGVITRWGLSDGCPVRPKDAKSIPDTPVPKPTL</sequence>
<dbReference type="AlphaFoldDB" id="A0A1Y3P5V3"/>
<protein>
    <recommendedName>
        <fullName evidence="3">Lipoprotein</fullName>
    </recommendedName>
</protein>
<comment type="caution">
    <text evidence="1">The sequence shown here is derived from an EMBL/GenBank/DDBJ whole genome shotgun (WGS) entry which is preliminary data.</text>
</comment>
<evidence type="ECO:0000313" key="1">
    <source>
        <dbReference type="EMBL" id="OUM73891.1"/>
    </source>
</evidence>
<name>A0A1Y3P5V3_9PSED</name>
<evidence type="ECO:0000313" key="2">
    <source>
        <dbReference type="Proteomes" id="UP000195440"/>
    </source>
</evidence>
<dbReference type="PROSITE" id="PS51257">
    <property type="entry name" value="PROKAR_LIPOPROTEIN"/>
    <property type="match status" value="1"/>
</dbReference>
<keyword evidence="2" id="KW-1185">Reference proteome</keyword>
<accession>A0A1Y3P5V3</accession>